<accession>A0A5J4KXQ7</accession>
<gene>
    <name evidence="5" type="ORF">KDW_50710</name>
</gene>
<keyword evidence="1" id="KW-0813">Transport</keyword>
<dbReference type="InterPro" id="IPR027417">
    <property type="entry name" value="P-loop_NTPase"/>
</dbReference>
<dbReference type="GO" id="GO:0016887">
    <property type="term" value="F:ATP hydrolysis activity"/>
    <property type="evidence" value="ECO:0007669"/>
    <property type="project" value="InterPro"/>
</dbReference>
<dbReference type="Proteomes" id="UP000326912">
    <property type="component" value="Unassembled WGS sequence"/>
</dbReference>
<feature type="domain" description="ABC transporter" evidence="4">
    <location>
        <begin position="13"/>
        <end position="246"/>
    </location>
</feature>
<evidence type="ECO:0000313" key="6">
    <source>
        <dbReference type="Proteomes" id="UP000326912"/>
    </source>
</evidence>
<sequence length="262" mass="28255">MKNDVAAGITPIIALEDVHIQLGKRTIQENINLTVNEGEFIAILGPNGAGKSTLLKLLLGLIKQSSGSVRVLGKAPRRGNTDIGYAPQHRVLEADLALRARDVVGFGLDGHRWGPGWPSRKRTAMIEKALEEVDALHFANAPVGQLSGGEQQRLLIAQALLTNPRLLLLDEPLSNLDITRGQEIVTLVNNVCRARNVAVLLVAHDVNPLLNVIDKVIYVANGNSTIGTPEEVITTETLTRLYGSPVEVVRALGRMFVVGAEI</sequence>
<dbReference type="RefSeq" id="WP_233097902.1">
    <property type="nucleotide sequence ID" value="NZ_BKZW01000003.1"/>
</dbReference>
<dbReference type="GO" id="GO:0005524">
    <property type="term" value="F:ATP binding"/>
    <property type="evidence" value="ECO:0007669"/>
    <property type="project" value="UniProtKB-KW"/>
</dbReference>
<keyword evidence="3 5" id="KW-0067">ATP-binding</keyword>
<keyword evidence="6" id="KW-1185">Reference proteome</keyword>
<dbReference type="PANTHER" id="PTHR42734">
    <property type="entry name" value="METAL TRANSPORT SYSTEM ATP-BINDING PROTEIN TM_0124-RELATED"/>
    <property type="match status" value="1"/>
</dbReference>
<name>A0A5J4KXQ7_9CHLR</name>
<dbReference type="InterPro" id="IPR003593">
    <property type="entry name" value="AAA+_ATPase"/>
</dbReference>
<dbReference type="SMART" id="SM00382">
    <property type="entry name" value="AAA"/>
    <property type="match status" value="1"/>
</dbReference>
<dbReference type="AlphaFoldDB" id="A0A5J4KXQ7"/>
<dbReference type="PROSITE" id="PS50893">
    <property type="entry name" value="ABC_TRANSPORTER_2"/>
    <property type="match status" value="1"/>
</dbReference>
<proteinExistence type="predicted"/>
<evidence type="ECO:0000256" key="2">
    <source>
        <dbReference type="ARBA" id="ARBA00022741"/>
    </source>
</evidence>
<dbReference type="InterPro" id="IPR050153">
    <property type="entry name" value="Metal_Ion_Import_ABC"/>
</dbReference>
<reference evidence="5 6" key="1">
    <citation type="submission" date="2019-10" db="EMBL/GenBank/DDBJ databases">
        <title>Dictyobacter vulcani sp. nov., within the class Ktedonobacteria, isolated from soil of volcanic Mt. Zao.</title>
        <authorList>
            <person name="Zheng Y."/>
            <person name="Wang C.M."/>
            <person name="Sakai Y."/>
            <person name="Abe K."/>
            <person name="Yokota A."/>
            <person name="Yabe S."/>
        </authorList>
    </citation>
    <scope>NUCLEOTIDE SEQUENCE [LARGE SCALE GENOMIC DNA]</scope>
    <source>
        <strain evidence="5 6">W12</strain>
    </source>
</reference>
<dbReference type="SUPFAM" id="SSF52540">
    <property type="entry name" value="P-loop containing nucleoside triphosphate hydrolases"/>
    <property type="match status" value="1"/>
</dbReference>
<dbReference type="Gene3D" id="3.40.50.300">
    <property type="entry name" value="P-loop containing nucleotide triphosphate hydrolases"/>
    <property type="match status" value="1"/>
</dbReference>
<protein>
    <submittedName>
        <fullName evidence="5">ABC transporter ATP-binding protein</fullName>
    </submittedName>
</protein>
<dbReference type="Pfam" id="PF00005">
    <property type="entry name" value="ABC_tran"/>
    <property type="match status" value="1"/>
</dbReference>
<dbReference type="PROSITE" id="PS00211">
    <property type="entry name" value="ABC_TRANSPORTER_1"/>
    <property type="match status" value="1"/>
</dbReference>
<dbReference type="InterPro" id="IPR003439">
    <property type="entry name" value="ABC_transporter-like_ATP-bd"/>
</dbReference>
<evidence type="ECO:0000256" key="3">
    <source>
        <dbReference type="ARBA" id="ARBA00022840"/>
    </source>
</evidence>
<evidence type="ECO:0000313" key="5">
    <source>
        <dbReference type="EMBL" id="GER90909.1"/>
    </source>
</evidence>
<dbReference type="EMBL" id="BKZW01000003">
    <property type="protein sequence ID" value="GER90909.1"/>
    <property type="molecule type" value="Genomic_DNA"/>
</dbReference>
<dbReference type="InterPro" id="IPR017871">
    <property type="entry name" value="ABC_transporter-like_CS"/>
</dbReference>
<comment type="caution">
    <text evidence="5">The sequence shown here is derived from an EMBL/GenBank/DDBJ whole genome shotgun (WGS) entry which is preliminary data.</text>
</comment>
<evidence type="ECO:0000256" key="1">
    <source>
        <dbReference type="ARBA" id="ARBA00022448"/>
    </source>
</evidence>
<organism evidence="5 6">
    <name type="scientific">Dictyobacter vulcani</name>
    <dbReference type="NCBI Taxonomy" id="2607529"/>
    <lineage>
        <taxon>Bacteria</taxon>
        <taxon>Bacillati</taxon>
        <taxon>Chloroflexota</taxon>
        <taxon>Ktedonobacteria</taxon>
        <taxon>Ktedonobacterales</taxon>
        <taxon>Dictyobacteraceae</taxon>
        <taxon>Dictyobacter</taxon>
    </lineage>
</organism>
<keyword evidence="2" id="KW-0547">Nucleotide-binding</keyword>
<evidence type="ECO:0000259" key="4">
    <source>
        <dbReference type="PROSITE" id="PS50893"/>
    </source>
</evidence>